<dbReference type="PROSITE" id="PS51192">
    <property type="entry name" value="HELICASE_ATP_BIND_1"/>
    <property type="match status" value="1"/>
</dbReference>
<dbReference type="Pfam" id="PF00271">
    <property type="entry name" value="Helicase_C"/>
    <property type="match status" value="1"/>
</dbReference>
<keyword evidence="9" id="KW-1185">Reference proteome</keyword>
<dbReference type="GO" id="GO:0042393">
    <property type="term" value="F:histone binding"/>
    <property type="evidence" value="ECO:0007669"/>
    <property type="project" value="TreeGrafter"/>
</dbReference>
<dbReference type="AlphaFoldDB" id="A0AA38HJ69"/>
<evidence type="ECO:0000313" key="8">
    <source>
        <dbReference type="EMBL" id="KAJ3616618.1"/>
    </source>
</evidence>
<sequence>MDKNIKTSFQRKKQGNFLSDKEVTIDDEAKLRRERRSLRHNVVVSYKDPSDHSDFDTSSEESSFKRFSGSEHRIQEIKKERKSTKFIIDNTEDESTSEELPVFEDFYNKKVSINGAEKEKQVHNKSNKTIEEDRYTGFSSDTNSDSDYELIGKSLVNDKFLNSHSNPAKLENYFTYPVDESRDFSKKMISKDTNKKDIIKHISKYSFNKYGKNTEYIDTKPQERLSLDVKIKSGVAEKRYGFSQRFLEKNKDAPKLDERPPFDPEYLKVEQIVKVFEPSNHKSPEYANEGTLLEHQVEGLNWLLFNFVQRKGCILADEMGLGKTIQSVSFVHQLFNKYNIRGPYMVVAPLSTLSHWFREFSTWTSMNAFVYHGTERDRKLMRENLFFFENSESLEKNIPKFHVLITTYEILIRDKQTLNSFHWVSCIFDEAHRLKNKNSKVNCAIREFPKIQHFLLLTGTPIQNNVSEIWTLLNIIDPNNFDGHQSFIEKYGSPETTEQVSALQKLLRPYLLRRTKEDVLKNIAAKEETIVQIELTAIQKQFYRAILEQNFKHLNSGWPLFSPFIVRSLKSPMDLGKSFGNLRNIAMELRKCCSHPYLIRGKMVFLNKLLPKLRENGSKVLVFSQMAKCLDIIEDFLRDTHQRYERIDGTVSGLERQRSIDRFSQEKDISVFLLTTRAGGFGINLAAADVVVIFDSDWNPQNDLQAQSRCHRIGQTQQVKVYRLITRGTYEEEMFNRASRKLGLEKAIIGGICGKSKSFYESMSKAEVENLLRRGAYGLLSDEVTNKK</sequence>
<dbReference type="GO" id="GO:0003682">
    <property type="term" value="F:chromatin binding"/>
    <property type="evidence" value="ECO:0007669"/>
    <property type="project" value="TreeGrafter"/>
</dbReference>
<dbReference type="InterPro" id="IPR014001">
    <property type="entry name" value="Helicase_ATP-bd"/>
</dbReference>
<dbReference type="SUPFAM" id="SSF52540">
    <property type="entry name" value="P-loop containing nucleoside triphosphate hydrolases"/>
    <property type="match status" value="2"/>
</dbReference>
<keyword evidence="4" id="KW-0175">Coiled coil</keyword>
<reference evidence="8" key="1">
    <citation type="journal article" date="2023" name="G3 (Bethesda)">
        <title>Whole genome assemblies of Zophobas morio and Tenebrio molitor.</title>
        <authorList>
            <person name="Kaur S."/>
            <person name="Stinson S.A."/>
            <person name="diCenzo G.C."/>
        </authorList>
    </citation>
    <scope>NUCLEOTIDE SEQUENCE</scope>
    <source>
        <strain evidence="8">QUZm001</strain>
    </source>
</reference>
<evidence type="ECO:0000259" key="6">
    <source>
        <dbReference type="PROSITE" id="PS51192"/>
    </source>
</evidence>
<feature type="coiled-coil region" evidence="4">
    <location>
        <begin position="74"/>
        <end position="133"/>
    </location>
</feature>
<feature type="domain" description="Helicase ATP-binding" evidence="6">
    <location>
        <begin position="304"/>
        <end position="479"/>
    </location>
</feature>
<dbReference type="InterPro" id="IPR027417">
    <property type="entry name" value="P-loop_NTPase"/>
</dbReference>
<dbReference type="PROSITE" id="PS51194">
    <property type="entry name" value="HELICASE_CTER"/>
    <property type="match status" value="1"/>
</dbReference>
<dbReference type="CDD" id="cd18793">
    <property type="entry name" value="SF2_C_SNF"/>
    <property type="match status" value="1"/>
</dbReference>
<dbReference type="PANTHER" id="PTHR45623">
    <property type="entry name" value="CHROMODOMAIN-HELICASE-DNA-BINDING PROTEIN 3-RELATED-RELATED"/>
    <property type="match status" value="1"/>
</dbReference>
<name>A0AA38HJ69_9CUCU</name>
<evidence type="ECO:0000256" key="3">
    <source>
        <dbReference type="ARBA" id="ARBA00023242"/>
    </source>
</evidence>
<evidence type="ECO:0000256" key="1">
    <source>
        <dbReference type="ARBA" id="ARBA00004123"/>
    </source>
</evidence>
<comment type="subcellular location">
    <subcellularLocation>
        <location evidence="1">Nucleus</location>
    </subcellularLocation>
</comment>
<keyword evidence="2" id="KW-0378">Hydrolase</keyword>
<dbReference type="EMBL" id="JALNTZ010003165">
    <property type="protein sequence ID" value="KAJ3616618.1"/>
    <property type="molecule type" value="Genomic_DNA"/>
</dbReference>
<dbReference type="GO" id="GO:0000785">
    <property type="term" value="C:chromatin"/>
    <property type="evidence" value="ECO:0007669"/>
    <property type="project" value="TreeGrafter"/>
</dbReference>
<dbReference type="SMART" id="SM00487">
    <property type="entry name" value="DEXDc"/>
    <property type="match status" value="1"/>
</dbReference>
<feature type="domain" description="Helicase C-terminal" evidence="7">
    <location>
        <begin position="605"/>
        <end position="767"/>
    </location>
</feature>
<dbReference type="GO" id="GO:0016887">
    <property type="term" value="F:ATP hydrolysis activity"/>
    <property type="evidence" value="ECO:0007669"/>
    <property type="project" value="TreeGrafter"/>
</dbReference>
<evidence type="ECO:0000256" key="4">
    <source>
        <dbReference type="SAM" id="Coils"/>
    </source>
</evidence>
<keyword evidence="3" id="KW-0539">Nucleus</keyword>
<dbReference type="Proteomes" id="UP001168821">
    <property type="component" value="Unassembled WGS sequence"/>
</dbReference>
<dbReference type="PANTHER" id="PTHR45623:SF11">
    <property type="entry name" value="KISMET, ISOFORM C"/>
    <property type="match status" value="1"/>
</dbReference>
<dbReference type="InterPro" id="IPR000330">
    <property type="entry name" value="SNF2_N"/>
</dbReference>
<dbReference type="GO" id="GO:0003677">
    <property type="term" value="F:DNA binding"/>
    <property type="evidence" value="ECO:0007669"/>
    <property type="project" value="TreeGrafter"/>
</dbReference>
<evidence type="ECO:0000259" key="7">
    <source>
        <dbReference type="PROSITE" id="PS51194"/>
    </source>
</evidence>
<dbReference type="GO" id="GO:0005524">
    <property type="term" value="F:ATP binding"/>
    <property type="evidence" value="ECO:0007669"/>
    <property type="project" value="InterPro"/>
</dbReference>
<dbReference type="Gene3D" id="3.40.50.10810">
    <property type="entry name" value="Tandem AAA-ATPase domain"/>
    <property type="match status" value="1"/>
</dbReference>
<dbReference type="SMART" id="SM00490">
    <property type="entry name" value="HELICc"/>
    <property type="match status" value="1"/>
</dbReference>
<evidence type="ECO:0000256" key="5">
    <source>
        <dbReference type="SAM" id="MobiDB-lite"/>
    </source>
</evidence>
<evidence type="ECO:0000313" key="9">
    <source>
        <dbReference type="Proteomes" id="UP001168821"/>
    </source>
</evidence>
<dbReference type="Gene3D" id="3.40.50.300">
    <property type="entry name" value="P-loop containing nucleotide triphosphate hydrolases"/>
    <property type="match status" value="1"/>
</dbReference>
<protein>
    <submittedName>
        <fullName evidence="8">Uncharacterized protein</fullName>
    </submittedName>
</protein>
<dbReference type="InterPro" id="IPR038718">
    <property type="entry name" value="SNF2-like_sf"/>
</dbReference>
<feature type="compositionally biased region" description="Basic and acidic residues" evidence="5">
    <location>
        <begin position="62"/>
        <end position="72"/>
    </location>
</feature>
<organism evidence="8 9">
    <name type="scientific">Zophobas morio</name>
    <dbReference type="NCBI Taxonomy" id="2755281"/>
    <lineage>
        <taxon>Eukaryota</taxon>
        <taxon>Metazoa</taxon>
        <taxon>Ecdysozoa</taxon>
        <taxon>Arthropoda</taxon>
        <taxon>Hexapoda</taxon>
        <taxon>Insecta</taxon>
        <taxon>Pterygota</taxon>
        <taxon>Neoptera</taxon>
        <taxon>Endopterygota</taxon>
        <taxon>Coleoptera</taxon>
        <taxon>Polyphaga</taxon>
        <taxon>Cucujiformia</taxon>
        <taxon>Tenebrionidae</taxon>
        <taxon>Zophobas</taxon>
    </lineage>
</organism>
<gene>
    <name evidence="8" type="ORF">Zmor_011782</name>
</gene>
<dbReference type="GO" id="GO:0140658">
    <property type="term" value="F:ATP-dependent chromatin remodeler activity"/>
    <property type="evidence" value="ECO:0007669"/>
    <property type="project" value="TreeGrafter"/>
</dbReference>
<comment type="caution">
    <text evidence="8">The sequence shown here is derived from an EMBL/GenBank/DDBJ whole genome shotgun (WGS) entry which is preliminary data.</text>
</comment>
<accession>A0AA38HJ69</accession>
<feature type="region of interest" description="Disordered" evidence="5">
    <location>
        <begin position="46"/>
        <end position="72"/>
    </location>
</feature>
<dbReference type="InterPro" id="IPR049730">
    <property type="entry name" value="SNF2/RAD54-like_C"/>
</dbReference>
<proteinExistence type="predicted"/>
<evidence type="ECO:0000256" key="2">
    <source>
        <dbReference type="ARBA" id="ARBA00022801"/>
    </source>
</evidence>
<dbReference type="GO" id="GO:0005634">
    <property type="term" value="C:nucleus"/>
    <property type="evidence" value="ECO:0007669"/>
    <property type="project" value="UniProtKB-SubCell"/>
</dbReference>
<dbReference type="InterPro" id="IPR001650">
    <property type="entry name" value="Helicase_C-like"/>
</dbReference>
<dbReference type="Pfam" id="PF00176">
    <property type="entry name" value="SNF2-rel_dom"/>
    <property type="match status" value="1"/>
</dbReference>